<evidence type="ECO:0000313" key="2">
    <source>
        <dbReference type="EMBL" id="RKR07781.1"/>
    </source>
</evidence>
<dbReference type="RefSeq" id="WP_147406429.1">
    <property type="nucleotide sequence ID" value="NZ_RBIQ01000011.1"/>
</dbReference>
<keyword evidence="1" id="KW-0472">Membrane</keyword>
<proteinExistence type="predicted"/>
<name>A0A495DSZ7_9FLAO</name>
<dbReference type="EMBL" id="RBIQ01000011">
    <property type="protein sequence ID" value="RKR07781.1"/>
    <property type="molecule type" value="Genomic_DNA"/>
</dbReference>
<keyword evidence="3" id="KW-1185">Reference proteome</keyword>
<feature type="transmembrane region" description="Helical" evidence="1">
    <location>
        <begin position="12"/>
        <end position="28"/>
    </location>
</feature>
<reference evidence="2 3" key="1">
    <citation type="submission" date="2018-10" db="EMBL/GenBank/DDBJ databases">
        <title>Genomic Encyclopedia of Archaeal and Bacterial Type Strains, Phase II (KMG-II): from individual species to whole genera.</title>
        <authorList>
            <person name="Goeker M."/>
        </authorList>
    </citation>
    <scope>NUCLEOTIDE SEQUENCE [LARGE SCALE GENOMIC DNA]</scope>
    <source>
        <strain evidence="2 3">DSM 25230</strain>
    </source>
</reference>
<evidence type="ECO:0000256" key="1">
    <source>
        <dbReference type="SAM" id="Phobius"/>
    </source>
</evidence>
<organism evidence="2 3">
    <name type="scientific">Maribacter vaceletii</name>
    <dbReference type="NCBI Taxonomy" id="1206816"/>
    <lineage>
        <taxon>Bacteria</taxon>
        <taxon>Pseudomonadati</taxon>
        <taxon>Bacteroidota</taxon>
        <taxon>Flavobacteriia</taxon>
        <taxon>Flavobacteriales</taxon>
        <taxon>Flavobacteriaceae</taxon>
        <taxon>Maribacter</taxon>
    </lineage>
</organism>
<keyword evidence="1" id="KW-0812">Transmembrane</keyword>
<dbReference type="AlphaFoldDB" id="A0A495DSZ7"/>
<protein>
    <submittedName>
        <fullName evidence="2">Uncharacterized protein</fullName>
    </submittedName>
</protein>
<comment type="caution">
    <text evidence="2">The sequence shown here is derived from an EMBL/GenBank/DDBJ whole genome shotgun (WGS) entry which is preliminary data.</text>
</comment>
<sequence length="114" mass="12821">MKPQNNQAVSKLIFKSILSMLFLMLFVNCSKNPIKCLNGSWAQDVASDLEAWTDAFNKYEENPTVENCNSYKGALNNYINALEDVEDCYGGLADFDGDFDDAKEELNDIDCTEN</sequence>
<gene>
    <name evidence="2" type="ORF">CLV91_2963</name>
</gene>
<dbReference type="Proteomes" id="UP000269412">
    <property type="component" value="Unassembled WGS sequence"/>
</dbReference>
<accession>A0A495DSZ7</accession>
<keyword evidence="1" id="KW-1133">Transmembrane helix</keyword>
<dbReference type="OrthoDB" id="1440001at2"/>
<evidence type="ECO:0000313" key="3">
    <source>
        <dbReference type="Proteomes" id="UP000269412"/>
    </source>
</evidence>